<dbReference type="AlphaFoldDB" id="A0A2I0T7A3"/>
<accession>A0A2I0T7A3</accession>
<dbReference type="InterPro" id="IPR008919">
    <property type="entry name" value="Retrov_capsid_N"/>
</dbReference>
<reference evidence="2" key="1">
    <citation type="submission" date="2017-11" db="EMBL/GenBank/DDBJ databases">
        <authorList>
            <person name="Lima N.C."/>
            <person name="Parody-Merino A.M."/>
            <person name="Battley P.F."/>
            <person name="Fidler A.E."/>
            <person name="Prosdocimi F."/>
        </authorList>
    </citation>
    <scope>NUCLEOTIDE SEQUENCE [LARGE SCALE GENOMIC DNA]</scope>
</reference>
<gene>
    <name evidence="1" type="ORF">llap_20034</name>
</gene>
<evidence type="ECO:0000313" key="1">
    <source>
        <dbReference type="EMBL" id="PKU29662.1"/>
    </source>
</evidence>
<evidence type="ECO:0000313" key="2">
    <source>
        <dbReference type="Proteomes" id="UP000233556"/>
    </source>
</evidence>
<dbReference type="OrthoDB" id="9394403at2759"/>
<dbReference type="SUPFAM" id="SSF47353">
    <property type="entry name" value="Retrovirus capsid dimerization domain-like"/>
    <property type="match status" value="1"/>
</dbReference>
<dbReference type="PANTHER" id="PTHR40389">
    <property type="entry name" value="ENDOGENOUS RETROVIRUS GROUP K MEMBER 24 GAG POLYPROTEIN-RELATED"/>
    <property type="match status" value="1"/>
</dbReference>
<dbReference type="GO" id="GO:0016032">
    <property type="term" value="P:viral process"/>
    <property type="evidence" value="ECO:0007669"/>
    <property type="project" value="InterPro"/>
</dbReference>
<dbReference type="Proteomes" id="UP000233556">
    <property type="component" value="Unassembled WGS sequence"/>
</dbReference>
<dbReference type="EMBL" id="KZ516518">
    <property type="protein sequence ID" value="PKU29662.1"/>
    <property type="molecule type" value="Genomic_DNA"/>
</dbReference>
<dbReference type="PANTHER" id="PTHR40389:SF3">
    <property type="entry name" value="IGE-BINDING PROTEIN"/>
    <property type="match status" value="1"/>
</dbReference>
<dbReference type="Pfam" id="PF00607">
    <property type="entry name" value="Gag_p24"/>
    <property type="match status" value="1"/>
</dbReference>
<name>A0A2I0T7A3_LIMLA</name>
<keyword evidence="2" id="KW-1185">Reference proteome</keyword>
<protein>
    <submittedName>
        <fullName evidence="1">Endogenous retrovirus group k member 8 gag poly</fullName>
    </submittedName>
</protein>
<dbReference type="Gene3D" id="1.10.375.10">
    <property type="entry name" value="Human Immunodeficiency Virus Type 1 Capsid Protein"/>
    <property type="match status" value="1"/>
</dbReference>
<proteinExistence type="predicted"/>
<organism evidence="1 2">
    <name type="scientific">Limosa lapponica baueri</name>
    <dbReference type="NCBI Taxonomy" id="1758121"/>
    <lineage>
        <taxon>Eukaryota</taxon>
        <taxon>Metazoa</taxon>
        <taxon>Chordata</taxon>
        <taxon>Craniata</taxon>
        <taxon>Vertebrata</taxon>
        <taxon>Euteleostomi</taxon>
        <taxon>Archelosauria</taxon>
        <taxon>Archosauria</taxon>
        <taxon>Dinosauria</taxon>
        <taxon>Saurischia</taxon>
        <taxon>Theropoda</taxon>
        <taxon>Coelurosauria</taxon>
        <taxon>Aves</taxon>
        <taxon>Neognathae</taxon>
        <taxon>Neoaves</taxon>
        <taxon>Charadriiformes</taxon>
        <taxon>Scolopacidae</taxon>
        <taxon>Limosa</taxon>
    </lineage>
</organism>
<sequence>MLKHMENQEVIGDSQHGFIMCNSCLTNLVIFYDDIIALVDKGSVGEQDGYTMNLLTAVDDGYVMTPHDWKLLLRMVLSAMQYAVFMTEYHDLVTAKALDNLTGNLNPFGVNELVAFENANADCRKVLRTIKNANPSITDMIKMCQDIGTETRNGPKWIPARYV</sequence>
<dbReference type="InterPro" id="IPR050195">
    <property type="entry name" value="Primate_lentivir_Gag_pol-like"/>
</dbReference>
<reference evidence="2" key="2">
    <citation type="submission" date="2017-12" db="EMBL/GenBank/DDBJ databases">
        <title>Genome sequence of the Bar-tailed Godwit (Limosa lapponica baueri).</title>
        <authorList>
            <person name="Lima N.C.B."/>
            <person name="Parody-Merino A.M."/>
            <person name="Battley P.F."/>
            <person name="Fidler A.E."/>
            <person name="Prosdocimi F."/>
        </authorList>
    </citation>
    <scope>NUCLEOTIDE SEQUENCE [LARGE SCALE GENOMIC DNA]</scope>
</reference>
<dbReference type="SUPFAM" id="SSF47943">
    <property type="entry name" value="Retrovirus capsid protein, N-terminal core domain"/>
    <property type="match status" value="1"/>
</dbReference>